<reference evidence="3" key="1">
    <citation type="submission" date="2021-03" db="EMBL/GenBank/DDBJ databases">
        <title>Draft genome sequence of rust myrtle Austropuccinia psidii MF-1, a brazilian biotype.</title>
        <authorList>
            <person name="Quecine M.C."/>
            <person name="Pachon D.M.R."/>
            <person name="Bonatelli M.L."/>
            <person name="Correr F.H."/>
            <person name="Franceschini L.M."/>
            <person name="Leite T.F."/>
            <person name="Margarido G.R.A."/>
            <person name="Almeida C.A."/>
            <person name="Ferrarezi J.A."/>
            <person name="Labate C.A."/>
        </authorList>
    </citation>
    <scope>NUCLEOTIDE SEQUENCE</scope>
    <source>
        <strain evidence="3">MF-1</strain>
    </source>
</reference>
<dbReference type="EMBL" id="AVOT02042470">
    <property type="protein sequence ID" value="MBW0537866.1"/>
    <property type="molecule type" value="Genomic_DNA"/>
</dbReference>
<dbReference type="InterPro" id="IPR050951">
    <property type="entry name" value="Retrovirus_Pol_polyprotein"/>
</dbReference>
<keyword evidence="1" id="KW-0511">Multifunctional enzyme</keyword>
<sequence>MKDFLRIAKYFYKLCDQQTIYEMTKGRVKAYEELKKALTNSPYISMSYWKLLFKLYIDACAEGLGAALHQTQIISDKPVEGPNCFISRKIKPTPERYGEIQTQCLFLVWALEIYTIT</sequence>
<name>A0A9Q3IC85_9BASI</name>
<comment type="caution">
    <text evidence="3">The sequence shown here is derived from an EMBL/GenBank/DDBJ whole genome shotgun (WGS) entry which is preliminary data.</text>
</comment>
<dbReference type="PANTHER" id="PTHR37984:SF5">
    <property type="entry name" value="PROTEIN NYNRIN-LIKE"/>
    <property type="match status" value="1"/>
</dbReference>
<evidence type="ECO:0000256" key="1">
    <source>
        <dbReference type="ARBA" id="ARBA00023268"/>
    </source>
</evidence>
<protein>
    <recommendedName>
        <fullName evidence="2">Reverse transcriptase/retrotransposon-derived protein RNase H-like domain-containing protein</fullName>
    </recommendedName>
</protein>
<accession>A0A9Q3IC85</accession>
<dbReference type="OrthoDB" id="3234307at2759"/>
<evidence type="ECO:0000313" key="3">
    <source>
        <dbReference type="EMBL" id="MBW0537866.1"/>
    </source>
</evidence>
<evidence type="ECO:0000259" key="2">
    <source>
        <dbReference type="Pfam" id="PF17919"/>
    </source>
</evidence>
<dbReference type="SUPFAM" id="SSF56672">
    <property type="entry name" value="DNA/RNA polymerases"/>
    <property type="match status" value="1"/>
</dbReference>
<organism evidence="3 4">
    <name type="scientific">Austropuccinia psidii MF-1</name>
    <dbReference type="NCBI Taxonomy" id="1389203"/>
    <lineage>
        <taxon>Eukaryota</taxon>
        <taxon>Fungi</taxon>
        <taxon>Dikarya</taxon>
        <taxon>Basidiomycota</taxon>
        <taxon>Pucciniomycotina</taxon>
        <taxon>Pucciniomycetes</taxon>
        <taxon>Pucciniales</taxon>
        <taxon>Sphaerophragmiaceae</taxon>
        <taxon>Austropuccinia</taxon>
    </lineage>
</organism>
<feature type="domain" description="Reverse transcriptase/retrotransposon-derived protein RNase H-like" evidence="2">
    <location>
        <begin position="27"/>
        <end position="112"/>
    </location>
</feature>
<evidence type="ECO:0000313" key="4">
    <source>
        <dbReference type="Proteomes" id="UP000765509"/>
    </source>
</evidence>
<gene>
    <name evidence="3" type="ORF">O181_077581</name>
</gene>
<keyword evidence="4" id="KW-1185">Reference proteome</keyword>
<dbReference type="InterPro" id="IPR043502">
    <property type="entry name" value="DNA/RNA_pol_sf"/>
</dbReference>
<dbReference type="Proteomes" id="UP000765509">
    <property type="component" value="Unassembled WGS sequence"/>
</dbReference>
<dbReference type="PANTHER" id="PTHR37984">
    <property type="entry name" value="PROTEIN CBG26694"/>
    <property type="match status" value="1"/>
</dbReference>
<dbReference type="Pfam" id="PF17919">
    <property type="entry name" value="RT_RNaseH_2"/>
    <property type="match status" value="1"/>
</dbReference>
<dbReference type="GO" id="GO:0003824">
    <property type="term" value="F:catalytic activity"/>
    <property type="evidence" value="ECO:0007669"/>
    <property type="project" value="UniProtKB-KW"/>
</dbReference>
<dbReference type="AlphaFoldDB" id="A0A9Q3IC85"/>
<proteinExistence type="predicted"/>
<dbReference type="InterPro" id="IPR041577">
    <property type="entry name" value="RT_RNaseH_2"/>
</dbReference>